<reference evidence="6" key="1">
    <citation type="submission" date="2016-10" db="EMBL/GenBank/DDBJ databases">
        <authorList>
            <person name="Varghese N."/>
            <person name="Submissions S."/>
        </authorList>
    </citation>
    <scope>NUCLEOTIDE SEQUENCE [LARGE SCALE GENOMIC DNA]</scope>
    <source>
        <strain evidence="6">DSM 21368</strain>
    </source>
</reference>
<dbReference type="STRING" id="648782.SAMN04488554_4024"/>
<accession>A0A1H5N9C5</accession>
<evidence type="ECO:0000256" key="1">
    <source>
        <dbReference type="ARBA" id="ARBA00010833"/>
    </source>
</evidence>
<feature type="domain" description="Mannosylglycerate hydrolase MGH1-like glycoside hydrolase" evidence="4">
    <location>
        <begin position="173"/>
        <end position="391"/>
    </location>
</feature>
<dbReference type="EMBL" id="FNTX01000002">
    <property type="protein sequence ID" value="SEE97467.1"/>
    <property type="molecule type" value="Genomic_DNA"/>
</dbReference>
<evidence type="ECO:0000256" key="3">
    <source>
        <dbReference type="ARBA" id="ARBA00023295"/>
    </source>
</evidence>
<dbReference type="GO" id="GO:0009311">
    <property type="term" value="P:oligosaccharide metabolic process"/>
    <property type="evidence" value="ECO:0007669"/>
    <property type="project" value="InterPro"/>
</dbReference>
<dbReference type="AlphaFoldDB" id="A0A1H5N9C5"/>
<evidence type="ECO:0000256" key="2">
    <source>
        <dbReference type="ARBA" id="ARBA00022801"/>
    </source>
</evidence>
<dbReference type="RefSeq" id="WP_175477250.1">
    <property type="nucleotide sequence ID" value="NZ_FNTX01000002.1"/>
</dbReference>
<keyword evidence="2" id="KW-0378">Hydrolase</keyword>
<gene>
    <name evidence="5" type="ORF">SAMN04488554_4024</name>
</gene>
<dbReference type="Pfam" id="PF22422">
    <property type="entry name" value="MGH1-like_GH"/>
    <property type="match status" value="1"/>
</dbReference>
<dbReference type="InterPro" id="IPR008928">
    <property type="entry name" value="6-hairpin_glycosidase_sf"/>
</dbReference>
<dbReference type="GO" id="GO:0004573">
    <property type="term" value="F:Glc3Man9GlcNAc2 oligosaccharide glucosidase activity"/>
    <property type="evidence" value="ECO:0007669"/>
    <property type="project" value="InterPro"/>
</dbReference>
<dbReference type="SUPFAM" id="SSF48208">
    <property type="entry name" value="Six-hairpin glycosidases"/>
    <property type="match status" value="1"/>
</dbReference>
<keyword evidence="6" id="KW-1185">Reference proteome</keyword>
<dbReference type="Gene3D" id="1.50.10.10">
    <property type="match status" value="1"/>
</dbReference>
<protein>
    <submittedName>
        <fullName evidence="5">Trehalase</fullName>
    </submittedName>
</protein>
<dbReference type="Proteomes" id="UP000199220">
    <property type="component" value="Unassembled WGS sequence"/>
</dbReference>
<dbReference type="PANTHER" id="PTHR10412">
    <property type="entry name" value="MANNOSYL-OLIGOSACCHARIDE GLUCOSIDASE"/>
    <property type="match status" value="1"/>
</dbReference>
<name>A0A1H5N9C5_9MICO</name>
<dbReference type="InterPro" id="IPR004888">
    <property type="entry name" value="Glycoside_hydrolase_63"/>
</dbReference>
<organism evidence="5 6">
    <name type="scientific">Ruania alba</name>
    <dbReference type="NCBI Taxonomy" id="648782"/>
    <lineage>
        <taxon>Bacteria</taxon>
        <taxon>Bacillati</taxon>
        <taxon>Actinomycetota</taxon>
        <taxon>Actinomycetes</taxon>
        <taxon>Micrococcales</taxon>
        <taxon>Ruaniaceae</taxon>
        <taxon>Ruania</taxon>
    </lineage>
</organism>
<proteinExistence type="inferred from homology"/>
<evidence type="ECO:0000313" key="6">
    <source>
        <dbReference type="Proteomes" id="UP000199220"/>
    </source>
</evidence>
<comment type="similarity">
    <text evidence="1">Belongs to the glycosyl hydrolase 63 family.</text>
</comment>
<evidence type="ECO:0000313" key="5">
    <source>
        <dbReference type="EMBL" id="SEE97467.1"/>
    </source>
</evidence>
<dbReference type="InterPro" id="IPR054491">
    <property type="entry name" value="MGH1-like_GH"/>
</dbReference>
<dbReference type="GO" id="GO:0006487">
    <property type="term" value="P:protein N-linked glycosylation"/>
    <property type="evidence" value="ECO:0007669"/>
    <property type="project" value="TreeGrafter"/>
</dbReference>
<keyword evidence="3" id="KW-0326">Glycosidase</keyword>
<evidence type="ECO:0000259" key="4">
    <source>
        <dbReference type="Pfam" id="PF22422"/>
    </source>
</evidence>
<dbReference type="InterPro" id="IPR012341">
    <property type="entry name" value="6hp_glycosidase-like_sf"/>
</dbReference>
<sequence>MGEGPTEGDRPPSLAEDVSTLRTYTASLRKDLLRPAAGMLRLPYLSAGAGATYPDLTDWDAVWAGAAYLIDGDAEPLRSSLLNLLDHIGPDGKGQRRIGAEGYNAPAFQLRPFLAAGCFVLARETDDVTWLGTRGLARLDAYLRYRHERGTGAQGLLTWRHVDEGFADNGLANWAWEEHAVQAADLNAQLVLEHAATSWLADRLGDAEMSARHADYARTLAERIEQFLWDETDGCYYSRYVPPARHERSRPIRCQQYVNLWPLFYGLAAPERARRVIDRYVLAPEHYWGPWGIRSLSAAEDHFNNARRSITQPMNAANLRGPALGSAISSNWQGPVWSVANYLVAGALARYGYRDEAAQLARTSVRLHAAGVRRDGCFHENYHSETGEPLAAPGIGSWCVMVQHLPEHVRSPQSWWTRGLSLPGN</sequence>
<dbReference type="PANTHER" id="PTHR10412:SF11">
    <property type="entry name" value="MANNOSYL-OLIGOSACCHARIDE GLUCOSIDASE"/>
    <property type="match status" value="1"/>
</dbReference>